<keyword evidence="3" id="KW-1185">Reference proteome</keyword>
<accession>A0A5P9JWC1</accession>
<evidence type="ECO:0000256" key="1">
    <source>
        <dbReference type="SAM" id="MobiDB-lite"/>
    </source>
</evidence>
<reference evidence="2 3" key="1">
    <citation type="submission" date="2019-10" db="EMBL/GenBank/DDBJ databases">
        <title>Isolation, Identification of Microvirga thermotolerans HR1, a novel thermophilic bacterium and Comparative Genomics of the genus Microvirga.</title>
        <authorList>
            <person name="Li J."/>
            <person name="Zhang W."/>
            <person name="Lin M."/>
            <person name="Wang J."/>
        </authorList>
    </citation>
    <scope>NUCLEOTIDE SEQUENCE [LARGE SCALE GENOMIC DNA]</scope>
    <source>
        <strain evidence="2 3">HR1</strain>
    </source>
</reference>
<dbReference type="RefSeq" id="WP_152586162.1">
    <property type="nucleotide sequence ID" value="NZ_CP045423.1"/>
</dbReference>
<sequence length="93" mass="10168">MTSAATLVLRHEASPPQPGRGPDFEVVRTDGALLRIAAVSERARRAVPLLLSQGGCPNDMIVGDHRTSNELLYRLRQNGFRILYYGPAGPIEI</sequence>
<dbReference type="EMBL" id="CP045423">
    <property type="protein sequence ID" value="QFU16519.1"/>
    <property type="molecule type" value="Genomic_DNA"/>
</dbReference>
<protein>
    <submittedName>
        <fullName evidence="2">Uncharacterized protein</fullName>
    </submittedName>
</protein>
<evidence type="ECO:0000313" key="2">
    <source>
        <dbReference type="EMBL" id="QFU16519.1"/>
    </source>
</evidence>
<dbReference type="Proteomes" id="UP000325614">
    <property type="component" value="Chromosome"/>
</dbReference>
<feature type="region of interest" description="Disordered" evidence="1">
    <location>
        <begin position="1"/>
        <end position="24"/>
    </location>
</feature>
<organism evidence="2 3">
    <name type="scientific">Microvirga thermotolerans</name>
    <dbReference type="NCBI Taxonomy" id="2651334"/>
    <lineage>
        <taxon>Bacteria</taxon>
        <taxon>Pseudomonadati</taxon>
        <taxon>Pseudomonadota</taxon>
        <taxon>Alphaproteobacteria</taxon>
        <taxon>Hyphomicrobiales</taxon>
        <taxon>Methylobacteriaceae</taxon>
        <taxon>Microvirga</taxon>
    </lineage>
</organism>
<dbReference type="KEGG" id="mico:GDR74_09925"/>
<evidence type="ECO:0000313" key="3">
    <source>
        <dbReference type="Proteomes" id="UP000325614"/>
    </source>
</evidence>
<gene>
    <name evidence="2" type="ORF">GDR74_09925</name>
</gene>
<dbReference type="AlphaFoldDB" id="A0A5P9JWC1"/>
<proteinExistence type="predicted"/>
<name>A0A5P9JWC1_9HYPH</name>